<dbReference type="Proteomes" id="UP000796761">
    <property type="component" value="Unassembled WGS sequence"/>
</dbReference>
<evidence type="ECO:0000313" key="1">
    <source>
        <dbReference type="EMBL" id="TRZ23393.1"/>
    </source>
</evidence>
<comment type="caution">
    <text evidence="1">The sequence shown here is derived from an EMBL/GenBank/DDBJ whole genome shotgun (WGS) entry which is preliminary data.</text>
</comment>
<sequence length="225" mass="25505">MPRTTCWDNARLEGHQEPHLECYAQFWVPQFRKDIEVLEHVQRRAMELGKGLQHKADEEQLREWRMKKRRLRDRSYHCNSLEGGYSQQDDLKISQNVLSSSVEAVLICCSSSNEYFFPSLVSSLKGEDIKEESREQVEETQPGHGIVTQAPGPGQAQHLALLRHLLPFPSSAPRAPSADGTPQEAAGPGWDQLLLSGILLLPPNVLELSRCSEADQRISDKLERR</sequence>
<accession>A0A8K1GSN8</accession>
<proteinExistence type="predicted"/>
<dbReference type="EMBL" id="SWJQ01000073">
    <property type="protein sequence ID" value="TRZ23393.1"/>
    <property type="molecule type" value="Genomic_DNA"/>
</dbReference>
<gene>
    <name evidence="1" type="ORF">HGM15179_003687</name>
</gene>
<protein>
    <submittedName>
        <fullName evidence="1">Uncharacterized protein</fullName>
    </submittedName>
</protein>
<keyword evidence="2" id="KW-1185">Reference proteome</keyword>
<dbReference type="OrthoDB" id="276744at2759"/>
<organism evidence="1 2">
    <name type="scientific">Zosterops borbonicus</name>
    <dbReference type="NCBI Taxonomy" id="364589"/>
    <lineage>
        <taxon>Eukaryota</taxon>
        <taxon>Metazoa</taxon>
        <taxon>Chordata</taxon>
        <taxon>Craniata</taxon>
        <taxon>Vertebrata</taxon>
        <taxon>Euteleostomi</taxon>
        <taxon>Archelosauria</taxon>
        <taxon>Archosauria</taxon>
        <taxon>Dinosauria</taxon>
        <taxon>Saurischia</taxon>
        <taxon>Theropoda</taxon>
        <taxon>Coelurosauria</taxon>
        <taxon>Aves</taxon>
        <taxon>Neognathae</taxon>
        <taxon>Neoaves</taxon>
        <taxon>Telluraves</taxon>
        <taxon>Australaves</taxon>
        <taxon>Passeriformes</taxon>
        <taxon>Sylvioidea</taxon>
        <taxon>Zosteropidae</taxon>
        <taxon>Zosterops</taxon>
    </lineage>
</organism>
<name>A0A8K1GSN8_9PASS</name>
<evidence type="ECO:0000313" key="2">
    <source>
        <dbReference type="Proteomes" id="UP000796761"/>
    </source>
</evidence>
<reference evidence="1" key="1">
    <citation type="submission" date="2019-04" db="EMBL/GenBank/DDBJ databases">
        <title>Genome assembly of Zosterops borbonicus 15179.</title>
        <authorList>
            <person name="Leroy T."/>
            <person name="Anselmetti Y."/>
            <person name="Tilak M.-K."/>
            <person name="Nabholz B."/>
        </authorList>
    </citation>
    <scope>NUCLEOTIDE SEQUENCE</scope>
    <source>
        <strain evidence="1">HGM_15179</strain>
        <tissue evidence="1">Muscle</tissue>
    </source>
</reference>
<dbReference type="AlphaFoldDB" id="A0A8K1GSN8"/>